<sequence length="60" mass="6904">MSSSCYVLYDAKRTTMNVYLAADKRTEKEHLNWTLFSKWTCFNVKTVCGLLGVALKPIQE</sequence>
<dbReference type="AlphaFoldDB" id="A0A1J1IEM6"/>
<evidence type="ECO:0000313" key="2">
    <source>
        <dbReference type="Proteomes" id="UP000183832"/>
    </source>
</evidence>
<evidence type="ECO:0000313" key="1">
    <source>
        <dbReference type="EMBL" id="CRK98727.1"/>
    </source>
</evidence>
<dbReference type="Proteomes" id="UP000183832">
    <property type="component" value="Unassembled WGS sequence"/>
</dbReference>
<protein>
    <submittedName>
        <fullName evidence="1">CLUMA_CG012457, isoform A</fullName>
    </submittedName>
</protein>
<gene>
    <name evidence="1" type="ORF">CLUMA_CG012457</name>
</gene>
<keyword evidence="2" id="KW-1185">Reference proteome</keyword>
<name>A0A1J1IEM6_9DIPT</name>
<organism evidence="1 2">
    <name type="scientific">Clunio marinus</name>
    <dbReference type="NCBI Taxonomy" id="568069"/>
    <lineage>
        <taxon>Eukaryota</taxon>
        <taxon>Metazoa</taxon>
        <taxon>Ecdysozoa</taxon>
        <taxon>Arthropoda</taxon>
        <taxon>Hexapoda</taxon>
        <taxon>Insecta</taxon>
        <taxon>Pterygota</taxon>
        <taxon>Neoptera</taxon>
        <taxon>Endopterygota</taxon>
        <taxon>Diptera</taxon>
        <taxon>Nematocera</taxon>
        <taxon>Chironomoidea</taxon>
        <taxon>Chironomidae</taxon>
        <taxon>Clunio</taxon>
    </lineage>
</organism>
<reference evidence="1 2" key="1">
    <citation type="submission" date="2015-04" db="EMBL/GenBank/DDBJ databases">
        <authorList>
            <person name="Syromyatnikov M.Y."/>
            <person name="Popov V.N."/>
        </authorList>
    </citation>
    <scope>NUCLEOTIDE SEQUENCE [LARGE SCALE GENOMIC DNA]</scope>
</reference>
<accession>A0A1J1IEM6</accession>
<dbReference type="EMBL" id="CVRI01000048">
    <property type="protein sequence ID" value="CRK98727.1"/>
    <property type="molecule type" value="Genomic_DNA"/>
</dbReference>
<proteinExistence type="predicted"/>